<keyword evidence="10" id="KW-1185">Reference proteome</keyword>
<reference evidence="9 10" key="1">
    <citation type="submission" date="2021-01" db="EMBL/GenBank/DDBJ databases">
        <title>FDA dAtabase for Regulatory Grade micrObial Sequences (FDA-ARGOS): Supporting development and validation of Infectious Disease Dx tests.</title>
        <authorList>
            <person name="Sproer C."/>
            <person name="Gronow S."/>
            <person name="Severitt S."/>
            <person name="Schroder I."/>
            <person name="Tallon L."/>
            <person name="Sadzewicz L."/>
            <person name="Zhao X."/>
            <person name="Boylan J."/>
            <person name="Ott S."/>
            <person name="Bowen H."/>
            <person name="Vavikolanu K."/>
            <person name="Mehta A."/>
            <person name="Aluvathingal J."/>
            <person name="Nadendla S."/>
            <person name="Lowell S."/>
            <person name="Myers T."/>
            <person name="Yan Y."/>
            <person name="Sichtig H."/>
        </authorList>
    </citation>
    <scope>NUCLEOTIDE SEQUENCE [LARGE SCALE GENOMIC DNA]</scope>
    <source>
        <strain evidence="9 10">FDAARGOS_1141</strain>
    </source>
</reference>
<keyword evidence="3 6" id="KW-0732">Signal</keyword>
<dbReference type="InterPro" id="IPR011990">
    <property type="entry name" value="TPR-like_helical_dom_sf"/>
</dbReference>
<keyword evidence="4" id="KW-0472">Membrane</keyword>
<evidence type="ECO:0000256" key="2">
    <source>
        <dbReference type="ARBA" id="ARBA00006275"/>
    </source>
</evidence>
<evidence type="ECO:0000256" key="5">
    <source>
        <dbReference type="ARBA" id="ARBA00023237"/>
    </source>
</evidence>
<dbReference type="InterPro" id="IPR012944">
    <property type="entry name" value="SusD_RagB_dom"/>
</dbReference>
<proteinExistence type="inferred from homology"/>
<evidence type="ECO:0000256" key="3">
    <source>
        <dbReference type="ARBA" id="ARBA00022729"/>
    </source>
</evidence>
<evidence type="ECO:0000313" key="10">
    <source>
        <dbReference type="Proteomes" id="UP000595498"/>
    </source>
</evidence>
<name>A0ABX7CK41_SPHMU</name>
<protein>
    <submittedName>
        <fullName evidence="9">RagB/SusD family nutrient uptake outer membrane protein</fullName>
    </submittedName>
</protein>
<dbReference type="Gene3D" id="1.25.40.390">
    <property type="match status" value="1"/>
</dbReference>
<feature type="chain" id="PRO_5046326829" evidence="6">
    <location>
        <begin position="29"/>
        <end position="614"/>
    </location>
</feature>
<keyword evidence="5" id="KW-0998">Cell outer membrane</keyword>
<evidence type="ECO:0000256" key="6">
    <source>
        <dbReference type="SAM" id="SignalP"/>
    </source>
</evidence>
<dbReference type="SUPFAM" id="SSF48452">
    <property type="entry name" value="TPR-like"/>
    <property type="match status" value="1"/>
</dbReference>
<dbReference type="Proteomes" id="UP000595498">
    <property type="component" value="Chromosome"/>
</dbReference>
<organism evidence="9 10">
    <name type="scientific">Sphingobacterium multivorum</name>
    <dbReference type="NCBI Taxonomy" id="28454"/>
    <lineage>
        <taxon>Bacteria</taxon>
        <taxon>Pseudomonadati</taxon>
        <taxon>Bacteroidota</taxon>
        <taxon>Sphingobacteriia</taxon>
        <taxon>Sphingobacteriales</taxon>
        <taxon>Sphingobacteriaceae</taxon>
        <taxon>Sphingobacterium</taxon>
    </lineage>
</organism>
<comment type="subcellular location">
    <subcellularLocation>
        <location evidence="1">Cell outer membrane</location>
    </subcellularLocation>
</comment>
<sequence>MIYQMKRKYIGYLALFACATFLTTTSCSKFLDIVPDERPSEADAFRDPNSAKGYLYSCYAWIPNSRVGTSSIDLMTSDEVTTAFEHETFARFPRGQYTASSPVISYWDNLYKGIRQCYILIRNVDKVPGIDPQEAAQYKAEANFLIGFYHFLLVRMYGPVVIADQEFDVNAPSSAYPKRSTYDACIDFIIKKLDETAGQLPALRAADEWGRASSVIAKALKARVLLYAASPLFNGGGGDKQSFYADFKNLDGTALISTTFDKEKWRRAALAAKEAIDAAEQSGASLYKNSTYNTALPANPIEKDLRLNFIDKANTKEVIWAETRREGLYDFQNKSTPFLSGAQGESYNGVSPTLTLIESFYSKNGLPIDKDPNYDYNGRYGVTNTPNGNTLSLNLNREPRFNAWIAYHNSYYEVVRGSANQILVQFRKNDNCGIQGRSNNYSPTGYLNKKGIAPELNQSRLQVSVNYPWPVIRLAELYLNYAEALIEYGQDLNTAKQYIDRVRVRAGIPTIDVAWAPIGGANNQATLRSLVRQERTIELYLEGHRFWDLRRWMIADQYLNQQAKGMNIQGATDTEFFKITTVVFPRSFSQRNYLMPIPQEEINKNEELVQNPGY</sequence>
<dbReference type="InterPro" id="IPR033985">
    <property type="entry name" value="SusD-like_N"/>
</dbReference>
<dbReference type="PROSITE" id="PS51257">
    <property type="entry name" value="PROKAR_LIPOPROTEIN"/>
    <property type="match status" value="1"/>
</dbReference>
<dbReference type="EMBL" id="CP068224">
    <property type="protein sequence ID" value="QQT52474.1"/>
    <property type="molecule type" value="Genomic_DNA"/>
</dbReference>
<comment type="similarity">
    <text evidence="2">Belongs to the SusD family.</text>
</comment>
<feature type="domain" description="RagB/SusD" evidence="7">
    <location>
        <begin position="316"/>
        <end position="614"/>
    </location>
</feature>
<evidence type="ECO:0000256" key="4">
    <source>
        <dbReference type="ARBA" id="ARBA00023136"/>
    </source>
</evidence>
<evidence type="ECO:0000313" key="9">
    <source>
        <dbReference type="EMBL" id="QQT52474.1"/>
    </source>
</evidence>
<feature type="signal peptide" evidence="6">
    <location>
        <begin position="1"/>
        <end position="28"/>
    </location>
</feature>
<accession>A0ABX7CK41</accession>
<gene>
    <name evidence="9" type="ORF">I6I98_19665</name>
</gene>
<feature type="domain" description="SusD-like N-terminal" evidence="8">
    <location>
        <begin position="71"/>
        <end position="226"/>
    </location>
</feature>
<evidence type="ECO:0000259" key="7">
    <source>
        <dbReference type="Pfam" id="PF07980"/>
    </source>
</evidence>
<evidence type="ECO:0000259" key="8">
    <source>
        <dbReference type="Pfam" id="PF14322"/>
    </source>
</evidence>
<dbReference type="Pfam" id="PF07980">
    <property type="entry name" value="SusD_RagB"/>
    <property type="match status" value="1"/>
</dbReference>
<evidence type="ECO:0000256" key="1">
    <source>
        <dbReference type="ARBA" id="ARBA00004442"/>
    </source>
</evidence>
<dbReference type="Pfam" id="PF14322">
    <property type="entry name" value="SusD-like_3"/>
    <property type="match status" value="1"/>
</dbReference>